<dbReference type="EMBL" id="JAMKOV010000099">
    <property type="protein sequence ID" value="KAI8033812.1"/>
    <property type="molecule type" value="Genomic_DNA"/>
</dbReference>
<accession>A0A9Q0BII8</accession>
<organism evidence="1 2">
    <name type="scientific">Drosophila gunungcola</name>
    <name type="common">fruit fly</name>
    <dbReference type="NCBI Taxonomy" id="103775"/>
    <lineage>
        <taxon>Eukaryota</taxon>
        <taxon>Metazoa</taxon>
        <taxon>Ecdysozoa</taxon>
        <taxon>Arthropoda</taxon>
        <taxon>Hexapoda</taxon>
        <taxon>Insecta</taxon>
        <taxon>Pterygota</taxon>
        <taxon>Neoptera</taxon>
        <taxon>Endopterygota</taxon>
        <taxon>Diptera</taxon>
        <taxon>Brachycera</taxon>
        <taxon>Muscomorpha</taxon>
        <taxon>Ephydroidea</taxon>
        <taxon>Drosophilidae</taxon>
        <taxon>Drosophila</taxon>
        <taxon>Sophophora</taxon>
    </lineage>
</organism>
<name>A0A9Q0BII8_9MUSC</name>
<evidence type="ECO:0000313" key="2">
    <source>
        <dbReference type="Proteomes" id="UP001059596"/>
    </source>
</evidence>
<protein>
    <submittedName>
        <fullName evidence="1">Uncharacterized protein</fullName>
    </submittedName>
</protein>
<dbReference type="Proteomes" id="UP001059596">
    <property type="component" value="Unassembled WGS sequence"/>
</dbReference>
<proteinExistence type="predicted"/>
<reference evidence="1" key="1">
    <citation type="journal article" date="2023" name="Genome Biol. Evol.">
        <title>Long-read-based Genome Assembly of Drosophila gunungcola Reveals Fewer Chemosensory Genes in Flower-breeding Species.</title>
        <authorList>
            <person name="Negi A."/>
            <person name="Liao B.Y."/>
            <person name="Yeh S.D."/>
        </authorList>
    </citation>
    <scope>NUCLEOTIDE SEQUENCE</scope>
    <source>
        <strain evidence="1">Sukarami</strain>
    </source>
</reference>
<comment type="caution">
    <text evidence="1">The sequence shown here is derived from an EMBL/GenBank/DDBJ whole genome shotgun (WGS) entry which is preliminary data.</text>
</comment>
<evidence type="ECO:0000313" key="1">
    <source>
        <dbReference type="EMBL" id="KAI8033812.1"/>
    </source>
</evidence>
<keyword evidence="2" id="KW-1185">Reference proteome</keyword>
<dbReference type="AlphaFoldDB" id="A0A9Q0BII8"/>
<sequence>MCSFTLALHAKNAFQISKAPFPFVRDGTRSKPSFRTDLRTNLNTFHWKVVSTSETLGFPFHLYFTAHC</sequence>
<gene>
    <name evidence="1" type="ORF">M5D96_013433</name>
</gene>